<dbReference type="EMBL" id="MN740625">
    <property type="protein sequence ID" value="QHS78988.1"/>
    <property type="molecule type" value="Genomic_DNA"/>
</dbReference>
<dbReference type="AlphaFoldDB" id="A0A6C0AGU0"/>
<accession>A0A6C0AGU0</accession>
<evidence type="ECO:0000313" key="1">
    <source>
        <dbReference type="EMBL" id="QHS78988.1"/>
    </source>
</evidence>
<protein>
    <submittedName>
        <fullName evidence="1">Uncharacterized protein</fullName>
    </submittedName>
</protein>
<reference evidence="1" key="1">
    <citation type="journal article" date="2020" name="Nature">
        <title>Giant virus diversity and host interactions through global metagenomics.</title>
        <authorList>
            <person name="Schulz F."/>
            <person name="Roux S."/>
            <person name="Paez-Espino D."/>
            <person name="Jungbluth S."/>
            <person name="Walsh D.A."/>
            <person name="Denef V.J."/>
            <person name="McMahon K.D."/>
            <person name="Konstantinidis K.T."/>
            <person name="Eloe-Fadrosh E.A."/>
            <person name="Kyrpides N.C."/>
            <person name="Woyke T."/>
        </authorList>
    </citation>
    <scope>NUCLEOTIDE SEQUENCE</scope>
    <source>
        <strain evidence="1">GVMAG-S-1035118-87</strain>
    </source>
</reference>
<organism evidence="1">
    <name type="scientific">viral metagenome</name>
    <dbReference type="NCBI Taxonomy" id="1070528"/>
    <lineage>
        <taxon>unclassified sequences</taxon>
        <taxon>metagenomes</taxon>
        <taxon>organismal metagenomes</taxon>
    </lineage>
</organism>
<proteinExistence type="predicted"/>
<sequence length="94" mass="10913">MLHTNPFIRDIEKPSCVECMYYQVESTSILNKCTKFGGKDLHTGDIVFDYADSVRYDESKCGKVGHYFKRATFKQRVRQAFPWVVIISLLLQIS</sequence>
<name>A0A6C0AGU0_9ZZZZ</name>